<dbReference type="OrthoDB" id="423885at2"/>
<organism evidence="1 2">
    <name type="scientific">Cylindrospermum stagnale PCC 7417</name>
    <dbReference type="NCBI Taxonomy" id="56107"/>
    <lineage>
        <taxon>Bacteria</taxon>
        <taxon>Bacillati</taxon>
        <taxon>Cyanobacteriota</taxon>
        <taxon>Cyanophyceae</taxon>
        <taxon>Nostocales</taxon>
        <taxon>Nostocaceae</taxon>
        <taxon>Cylindrospermum</taxon>
    </lineage>
</organism>
<accession>K9WVS7</accession>
<dbReference type="Gene3D" id="1.20.1220.20">
    <property type="entry name" value="Uncharcterised protein PF01724"/>
    <property type="match status" value="1"/>
</dbReference>
<dbReference type="RefSeq" id="WP_015207573.1">
    <property type="nucleotide sequence ID" value="NC_019757.1"/>
</dbReference>
<dbReference type="PATRIC" id="fig|56107.3.peg.2303"/>
<sequence length="175" mass="19990">MTQELIDLKNSILEGRYADALVIVDELEGMSTKAILRQIKSYLRILLIHLIKNHLELRLTNSWAASIRNAIREIKEANFKDNKNSYYINQDEWEIFIEEEVIEDAIADASLEVMNGVYSQFQLAEIVDRTQLMQTALSFLTLTYSQSAKNLPAAVAEVLMQLPGGEDWKLGRRGD</sequence>
<dbReference type="STRING" id="56107.Cylst_2078"/>
<dbReference type="EMBL" id="CP003642">
    <property type="protein sequence ID" value="AFZ24318.1"/>
    <property type="molecule type" value="Genomic_DNA"/>
</dbReference>
<dbReference type="KEGG" id="csg:Cylst_2078"/>
<reference evidence="1 2" key="1">
    <citation type="submission" date="2012-06" db="EMBL/GenBank/DDBJ databases">
        <title>Finished chromosome of genome of Cylindrospermum stagnale PCC 7417.</title>
        <authorList>
            <consortium name="US DOE Joint Genome Institute"/>
            <person name="Gugger M."/>
            <person name="Coursin T."/>
            <person name="Rippka R."/>
            <person name="Tandeau De Marsac N."/>
            <person name="Huntemann M."/>
            <person name="Wei C.-L."/>
            <person name="Han J."/>
            <person name="Detter J.C."/>
            <person name="Han C."/>
            <person name="Tapia R."/>
            <person name="Chen A."/>
            <person name="Kyrpides N."/>
            <person name="Mavromatis K."/>
            <person name="Markowitz V."/>
            <person name="Szeto E."/>
            <person name="Ivanova N."/>
            <person name="Pagani I."/>
            <person name="Pati A."/>
            <person name="Goodwin L."/>
            <person name="Nordberg H.P."/>
            <person name="Cantor M.N."/>
            <person name="Hua S.X."/>
            <person name="Woyke T."/>
            <person name="Kerfeld C.A."/>
        </authorList>
    </citation>
    <scope>NUCLEOTIDE SEQUENCE [LARGE SCALE GENOMIC DNA]</scope>
    <source>
        <strain evidence="1 2">PCC 7417</strain>
    </source>
</reference>
<evidence type="ECO:0008006" key="3">
    <source>
        <dbReference type="Google" id="ProtNLM"/>
    </source>
</evidence>
<keyword evidence="2" id="KW-1185">Reference proteome</keyword>
<protein>
    <recommendedName>
        <fullName evidence="3">DUF29 family protein</fullName>
    </recommendedName>
</protein>
<proteinExistence type="predicted"/>
<evidence type="ECO:0000313" key="1">
    <source>
        <dbReference type="EMBL" id="AFZ24318.1"/>
    </source>
</evidence>
<dbReference type="eggNOG" id="ENOG502ZZYW">
    <property type="taxonomic scope" value="Bacteria"/>
</dbReference>
<dbReference type="Pfam" id="PF01724">
    <property type="entry name" value="DUF29"/>
    <property type="match status" value="1"/>
</dbReference>
<name>K9WVS7_9NOST</name>
<dbReference type="HOGENOM" id="CLU_134228_0_0_3"/>
<evidence type="ECO:0000313" key="2">
    <source>
        <dbReference type="Proteomes" id="UP000010475"/>
    </source>
</evidence>
<dbReference type="AlphaFoldDB" id="K9WVS7"/>
<gene>
    <name evidence="1" type="ORF">Cylst_2078</name>
</gene>
<dbReference type="Proteomes" id="UP000010475">
    <property type="component" value="Chromosome"/>
</dbReference>